<sequence length="77" mass="8171">MMPPKLPLAESVRTVTVSSEYSAGEASRGGMTHRGDAVRRGAAASGHVTAAGSEADVEQQYSDDWSDVYDVDGRQLE</sequence>
<reference evidence="2 3" key="1">
    <citation type="journal article" date="2024" name="Nat. Commun.">
        <title>Phylogenomics reveals the evolutionary origins of lichenization in chlorophyte algae.</title>
        <authorList>
            <person name="Puginier C."/>
            <person name="Libourel C."/>
            <person name="Otte J."/>
            <person name="Skaloud P."/>
            <person name="Haon M."/>
            <person name="Grisel S."/>
            <person name="Petersen M."/>
            <person name="Berrin J.G."/>
            <person name="Delaux P.M."/>
            <person name="Dal Grande F."/>
            <person name="Keller J."/>
        </authorList>
    </citation>
    <scope>NUCLEOTIDE SEQUENCE [LARGE SCALE GENOMIC DNA]</scope>
    <source>
        <strain evidence="2 3">SAG 2036</strain>
    </source>
</reference>
<dbReference type="EMBL" id="JALJOQ010000125">
    <property type="protein sequence ID" value="KAK9795602.1"/>
    <property type="molecule type" value="Genomic_DNA"/>
</dbReference>
<evidence type="ECO:0000256" key="1">
    <source>
        <dbReference type="SAM" id="MobiDB-lite"/>
    </source>
</evidence>
<evidence type="ECO:0000313" key="2">
    <source>
        <dbReference type="EMBL" id="KAK9795602.1"/>
    </source>
</evidence>
<dbReference type="AlphaFoldDB" id="A0AAW1NV39"/>
<feature type="region of interest" description="Disordered" evidence="1">
    <location>
        <begin position="1"/>
        <end position="77"/>
    </location>
</feature>
<evidence type="ECO:0000313" key="3">
    <source>
        <dbReference type="Proteomes" id="UP001465755"/>
    </source>
</evidence>
<gene>
    <name evidence="2" type="ORF">WJX73_006606</name>
</gene>
<accession>A0AAW1NV39</accession>
<name>A0AAW1NV39_9CHLO</name>
<proteinExistence type="predicted"/>
<keyword evidence="3" id="KW-1185">Reference proteome</keyword>
<comment type="caution">
    <text evidence="2">The sequence shown here is derived from an EMBL/GenBank/DDBJ whole genome shotgun (WGS) entry which is preliminary data.</text>
</comment>
<organism evidence="2 3">
    <name type="scientific">Symbiochloris irregularis</name>
    <dbReference type="NCBI Taxonomy" id="706552"/>
    <lineage>
        <taxon>Eukaryota</taxon>
        <taxon>Viridiplantae</taxon>
        <taxon>Chlorophyta</taxon>
        <taxon>core chlorophytes</taxon>
        <taxon>Trebouxiophyceae</taxon>
        <taxon>Trebouxiales</taxon>
        <taxon>Trebouxiaceae</taxon>
        <taxon>Symbiochloris</taxon>
    </lineage>
</organism>
<protein>
    <submittedName>
        <fullName evidence="2">Uncharacterized protein</fullName>
    </submittedName>
</protein>
<dbReference type="Proteomes" id="UP001465755">
    <property type="component" value="Unassembled WGS sequence"/>
</dbReference>